<dbReference type="PANTHER" id="PTHR46663:SF2">
    <property type="entry name" value="GGDEF DOMAIN-CONTAINING PROTEIN"/>
    <property type="match status" value="1"/>
</dbReference>
<protein>
    <submittedName>
        <fullName evidence="3">Diguanylate cyclase</fullName>
    </submittedName>
</protein>
<dbReference type="InterPro" id="IPR035965">
    <property type="entry name" value="PAS-like_dom_sf"/>
</dbReference>
<dbReference type="SUPFAM" id="SSF55073">
    <property type="entry name" value="Nucleotide cyclase"/>
    <property type="match status" value="1"/>
</dbReference>
<name>A0A0W1JLN9_DESHA</name>
<dbReference type="PANTHER" id="PTHR46663">
    <property type="entry name" value="DIGUANYLATE CYCLASE DGCT-RELATED"/>
    <property type="match status" value="1"/>
</dbReference>
<dbReference type="CDD" id="cd00130">
    <property type="entry name" value="PAS"/>
    <property type="match status" value="1"/>
</dbReference>
<dbReference type="Gene3D" id="3.30.70.270">
    <property type="match status" value="1"/>
</dbReference>
<keyword evidence="1" id="KW-0175">Coiled coil</keyword>
<evidence type="ECO:0000313" key="3">
    <source>
        <dbReference type="EMBL" id="KTE92663.1"/>
    </source>
</evidence>
<evidence type="ECO:0000256" key="1">
    <source>
        <dbReference type="SAM" id="Coils"/>
    </source>
</evidence>
<accession>A0A0W1JLN9</accession>
<feature type="domain" description="GGDEF" evidence="2">
    <location>
        <begin position="177"/>
        <end position="306"/>
    </location>
</feature>
<evidence type="ECO:0000259" key="2">
    <source>
        <dbReference type="PROSITE" id="PS50887"/>
    </source>
</evidence>
<evidence type="ECO:0000313" key="4">
    <source>
        <dbReference type="Proteomes" id="UP000054623"/>
    </source>
</evidence>
<dbReference type="EMBL" id="LOCK01000012">
    <property type="protein sequence ID" value="KTE92663.1"/>
    <property type="molecule type" value="Genomic_DNA"/>
</dbReference>
<gene>
    <name evidence="3" type="ORF">AT727_18320</name>
</gene>
<dbReference type="InterPro" id="IPR052163">
    <property type="entry name" value="DGC-Regulatory_Protein"/>
</dbReference>
<dbReference type="OrthoDB" id="9783388at2"/>
<dbReference type="InterPro" id="IPR000014">
    <property type="entry name" value="PAS"/>
</dbReference>
<sequence>MNKWMSVFNNLDIGILILDEEFKIVYANQYLLGFIPFSREEVQEQPLYKVLPRFYNAYIEKVLLNCLENGSKMFLSAALHKTMLHGDHSFNIKISRFEEGSSQLLLLEFIDVTSQFIQIARLRNYVIELSKVNKELKEKKEFIENMAYYDCLTGIHNRTFFYKLAEKYLESAKRSGGILGIMFIDVDKFKAINDTYGHEAGDQALIQVARILTQVIRKNDTVARYGGDEFLILLPHLLAGHNYEIIASRIRSHPDRFITLAGKEVEISLSIGVSFYPMDGDSVDQLIAKADQAMYAAKSKIKAASR</sequence>
<dbReference type="PROSITE" id="PS50887">
    <property type="entry name" value="GGDEF"/>
    <property type="match status" value="1"/>
</dbReference>
<organism evidence="3 4">
    <name type="scientific">Desulfitobacterium hafniense</name>
    <name type="common">Desulfitobacterium frappieri</name>
    <dbReference type="NCBI Taxonomy" id="49338"/>
    <lineage>
        <taxon>Bacteria</taxon>
        <taxon>Bacillati</taxon>
        <taxon>Bacillota</taxon>
        <taxon>Clostridia</taxon>
        <taxon>Eubacteriales</taxon>
        <taxon>Desulfitobacteriaceae</taxon>
        <taxon>Desulfitobacterium</taxon>
    </lineage>
</organism>
<comment type="caution">
    <text evidence="3">The sequence shown here is derived from an EMBL/GenBank/DDBJ whole genome shotgun (WGS) entry which is preliminary data.</text>
</comment>
<dbReference type="NCBIfam" id="TIGR00254">
    <property type="entry name" value="GGDEF"/>
    <property type="match status" value="1"/>
</dbReference>
<dbReference type="Proteomes" id="UP000054623">
    <property type="component" value="Unassembled WGS sequence"/>
</dbReference>
<reference evidence="3 4" key="1">
    <citation type="submission" date="2015-12" db="EMBL/GenBank/DDBJ databases">
        <title>Draft Genome Sequence of Desulfitobacterium hafniense Strain DH, a Sulfate-reducing Bacterium Isolated from Paddy Soils.</title>
        <authorList>
            <person name="Bao P."/>
            <person name="Zhang X."/>
            <person name="Li G."/>
        </authorList>
    </citation>
    <scope>NUCLEOTIDE SEQUENCE [LARGE SCALE GENOMIC DNA]</scope>
    <source>
        <strain evidence="3 4">DH</strain>
    </source>
</reference>
<dbReference type="InterPro" id="IPR000160">
    <property type="entry name" value="GGDEF_dom"/>
</dbReference>
<dbReference type="SMART" id="SM00267">
    <property type="entry name" value="GGDEF"/>
    <property type="match status" value="1"/>
</dbReference>
<dbReference type="AlphaFoldDB" id="A0A0W1JLN9"/>
<dbReference type="Pfam" id="PF00990">
    <property type="entry name" value="GGDEF"/>
    <property type="match status" value="1"/>
</dbReference>
<dbReference type="SUPFAM" id="SSF55785">
    <property type="entry name" value="PYP-like sensor domain (PAS domain)"/>
    <property type="match status" value="1"/>
</dbReference>
<dbReference type="InterPro" id="IPR043128">
    <property type="entry name" value="Rev_trsase/Diguanyl_cyclase"/>
</dbReference>
<dbReference type="RefSeq" id="WP_018306858.1">
    <property type="nucleotide sequence ID" value="NZ_LOCK01000012.1"/>
</dbReference>
<dbReference type="Gene3D" id="3.30.450.20">
    <property type="entry name" value="PAS domain"/>
    <property type="match status" value="1"/>
</dbReference>
<dbReference type="SMART" id="SM00091">
    <property type="entry name" value="PAS"/>
    <property type="match status" value="1"/>
</dbReference>
<dbReference type="CDD" id="cd01949">
    <property type="entry name" value="GGDEF"/>
    <property type="match status" value="1"/>
</dbReference>
<dbReference type="InterPro" id="IPR029787">
    <property type="entry name" value="Nucleotide_cyclase"/>
</dbReference>
<dbReference type="FunFam" id="3.30.70.270:FF:000001">
    <property type="entry name" value="Diguanylate cyclase domain protein"/>
    <property type="match status" value="1"/>
</dbReference>
<feature type="coiled-coil region" evidence="1">
    <location>
        <begin position="119"/>
        <end position="146"/>
    </location>
</feature>
<proteinExistence type="predicted"/>